<dbReference type="EMBL" id="BSOU01000002">
    <property type="protein sequence ID" value="GLR74008.1"/>
    <property type="molecule type" value="Genomic_DNA"/>
</dbReference>
<evidence type="ECO:0000313" key="2">
    <source>
        <dbReference type="EMBL" id="GLR74008.1"/>
    </source>
</evidence>
<keyword evidence="1" id="KW-1133">Transmembrane helix</keyword>
<protein>
    <recommendedName>
        <fullName evidence="4">TIGR02808 family protein</fullName>
    </recommendedName>
</protein>
<name>A0ABQ6AF66_9GAMM</name>
<gene>
    <name evidence="2" type="ORF">GCM10007855_08820</name>
</gene>
<dbReference type="RefSeq" id="WP_281260271.1">
    <property type="nucleotide sequence ID" value="NZ_BSOU01000002.1"/>
</dbReference>
<accession>A0ABQ6AF66</accession>
<dbReference type="Proteomes" id="UP001156660">
    <property type="component" value="Unassembled WGS sequence"/>
</dbReference>
<proteinExistence type="predicted"/>
<feature type="transmembrane region" description="Helical" evidence="1">
    <location>
        <begin position="13"/>
        <end position="34"/>
    </location>
</feature>
<organism evidence="2 3">
    <name type="scientific">Aliivibrio sifiae</name>
    <dbReference type="NCBI Taxonomy" id="566293"/>
    <lineage>
        <taxon>Bacteria</taxon>
        <taxon>Pseudomonadati</taxon>
        <taxon>Pseudomonadota</taxon>
        <taxon>Gammaproteobacteria</taxon>
        <taxon>Vibrionales</taxon>
        <taxon>Vibrionaceae</taxon>
        <taxon>Aliivibrio</taxon>
    </lineage>
</organism>
<keyword evidence="1" id="KW-0812">Transmembrane</keyword>
<sequence length="40" mass="4357">MLISEGLSPLTELVIWMSYAVTIVLAVLAVGIVLELNKKE</sequence>
<reference evidence="3" key="1">
    <citation type="journal article" date="2019" name="Int. J. Syst. Evol. Microbiol.">
        <title>The Global Catalogue of Microorganisms (GCM) 10K type strain sequencing project: providing services to taxonomists for standard genome sequencing and annotation.</title>
        <authorList>
            <consortium name="The Broad Institute Genomics Platform"/>
            <consortium name="The Broad Institute Genome Sequencing Center for Infectious Disease"/>
            <person name="Wu L."/>
            <person name="Ma J."/>
        </authorList>
    </citation>
    <scope>NUCLEOTIDE SEQUENCE [LARGE SCALE GENOMIC DNA]</scope>
    <source>
        <strain evidence="3">NBRC 105001</strain>
    </source>
</reference>
<evidence type="ECO:0000256" key="1">
    <source>
        <dbReference type="SAM" id="Phobius"/>
    </source>
</evidence>
<keyword evidence="1" id="KW-0472">Membrane</keyword>
<evidence type="ECO:0008006" key="4">
    <source>
        <dbReference type="Google" id="ProtNLM"/>
    </source>
</evidence>
<evidence type="ECO:0000313" key="3">
    <source>
        <dbReference type="Proteomes" id="UP001156660"/>
    </source>
</evidence>
<keyword evidence="3" id="KW-1185">Reference proteome</keyword>
<comment type="caution">
    <text evidence="2">The sequence shown here is derived from an EMBL/GenBank/DDBJ whole genome shotgun (WGS) entry which is preliminary data.</text>
</comment>